<dbReference type="AlphaFoldDB" id="A0A409V8X3"/>
<comment type="caution">
    <text evidence="8">The sequence shown here is derived from an EMBL/GenBank/DDBJ whole genome shotgun (WGS) entry which is preliminary data.</text>
</comment>
<organism evidence="8 9">
    <name type="scientific">Panaeolus cyanescens</name>
    <dbReference type="NCBI Taxonomy" id="181874"/>
    <lineage>
        <taxon>Eukaryota</taxon>
        <taxon>Fungi</taxon>
        <taxon>Dikarya</taxon>
        <taxon>Basidiomycota</taxon>
        <taxon>Agaricomycotina</taxon>
        <taxon>Agaricomycetes</taxon>
        <taxon>Agaricomycetidae</taxon>
        <taxon>Agaricales</taxon>
        <taxon>Agaricineae</taxon>
        <taxon>Galeropsidaceae</taxon>
        <taxon>Panaeolus</taxon>
    </lineage>
</organism>
<evidence type="ECO:0000256" key="6">
    <source>
        <dbReference type="ARBA" id="ARBA00023136"/>
    </source>
</evidence>
<evidence type="ECO:0000256" key="5">
    <source>
        <dbReference type="ARBA" id="ARBA00023128"/>
    </source>
</evidence>
<protein>
    <recommendedName>
        <fullName evidence="7">Mitochondrial outer membrane transport complex Sam37/metaxin N-terminal domain-containing protein</fullName>
    </recommendedName>
</protein>
<keyword evidence="2" id="KW-0813">Transport</keyword>
<dbReference type="STRING" id="181874.A0A409V8X3"/>
<dbReference type="PANTHER" id="PTHR12289">
    <property type="entry name" value="METAXIN RELATED"/>
    <property type="match status" value="1"/>
</dbReference>
<dbReference type="InterPro" id="IPR050931">
    <property type="entry name" value="Mito_Protein_Transport_Metaxin"/>
</dbReference>
<keyword evidence="5" id="KW-0496">Mitochondrion</keyword>
<sequence length="381" mass="43273">MSTPTISLHVWPSRWNLPSYDPPCLAAIIYLQLAIPGKFRVIECRNPDESPTGQLPFLSHEQHLVASYPSIVKYIAGLRNVDHSTYPNANLDIHLSRSEKSQSTAWSAHAESQLGDLVYHSMYAIEENWSNMTGPALASMFPVPQKYYLPQRIRVSHYPRLTAAGLWNTPIEEKPAEPAFKRDATPAISTREALLDNVTLKKRFNREKTIEKSRLVLDLYKEIIPGSYLFHDRLSSSDIIIAAHLILLYKLPYPEPVIKELLSESYPSLISYAGGIYDTAFGEGNLPLQLTSDTWSLWSLLPSKPKQKTHSPTDATNLQEEQQFNRMRWSFFGAVAISLVSYIVIVANQYEEVLQDIVSQYSRTTKSQEEEQMQENDDDVA</sequence>
<evidence type="ECO:0000256" key="4">
    <source>
        <dbReference type="ARBA" id="ARBA00022927"/>
    </source>
</evidence>
<evidence type="ECO:0000256" key="2">
    <source>
        <dbReference type="ARBA" id="ARBA00022448"/>
    </source>
</evidence>
<dbReference type="FunCoup" id="A0A409V8X3">
    <property type="interactions" value="152"/>
</dbReference>
<dbReference type="InterPro" id="IPR019564">
    <property type="entry name" value="Sam37/metaxin_N"/>
</dbReference>
<dbReference type="PANTHER" id="PTHR12289:SF41">
    <property type="entry name" value="FAILED AXON CONNECTIONS-RELATED"/>
    <property type="match status" value="1"/>
</dbReference>
<dbReference type="GO" id="GO:0007005">
    <property type="term" value="P:mitochondrion organization"/>
    <property type="evidence" value="ECO:0007669"/>
    <property type="project" value="TreeGrafter"/>
</dbReference>
<evidence type="ECO:0000256" key="3">
    <source>
        <dbReference type="ARBA" id="ARBA00022787"/>
    </source>
</evidence>
<evidence type="ECO:0000259" key="7">
    <source>
        <dbReference type="Pfam" id="PF10568"/>
    </source>
</evidence>
<dbReference type="GO" id="GO:0001401">
    <property type="term" value="C:SAM complex"/>
    <property type="evidence" value="ECO:0007669"/>
    <property type="project" value="InterPro"/>
</dbReference>
<dbReference type="OrthoDB" id="5835136at2759"/>
<feature type="domain" description="Mitochondrial outer membrane transport complex Sam37/metaxin N-terminal" evidence="7">
    <location>
        <begin position="24"/>
        <end position="154"/>
    </location>
</feature>
<dbReference type="CDD" id="cd03054">
    <property type="entry name" value="GST_N_Metaxin"/>
    <property type="match status" value="1"/>
</dbReference>
<reference evidence="8 9" key="1">
    <citation type="journal article" date="2018" name="Evol. Lett.">
        <title>Horizontal gene cluster transfer increased hallucinogenic mushroom diversity.</title>
        <authorList>
            <person name="Reynolds H.T."/>
            <person name="Vijayakumar V."/>
            <person name="Gluck-Thaler E."/>
            <person name="Korotkin H.B."/>
            <person name="Matheny P.B."/>
            <person name="Slot J.C."/>
        </authorList>
    </citation>
    <scope>NUCLEOTIDE SEQUENCE [LARGE SCALE GENOMIC DNA]</scope>
    <source>
        <strain evidence="8 9">2629</strain>
    </source>
</reference>
<dbReference type="Proteomes" id="UP000284842">
    <property type="component" value="Unassembled WGS sequence"/>
</dbReference>
<evidence type="ECO:0000313" key="8">
    <source>
        <dbReference type="EMBL" id="PPQ63064.1"/>
    </source>
</evidence>
<proteinExistence type="predicted"/>
<keyword evidence="9" id="KW-1185">Reference proteome</keyword>
<dbReference type="EMBL" id="NHTK01006132">
    <property type="protein sequence ID" value="PPQ63064.1"/>
    <property type="molecule type" value="Genomic_DNA"/>
</dbReference>
<keyword evidence="3" id="KW-1000">Mitochondrion outer membrane</keyword>
<keyword evidence="6" id="KW-0472">Membrane</keyword>
<dbReference type="GO" id="GO:0015031">
    <property type="term" value="P:protein transport"/>
    <property type="evidence" value="ECO:0007669"/>
    <property type="project" value="UniProtKB-KW"/>
</dbReference>
<keyword evidence="4" id="KW-0653">Protein transport</keyword>
<name>A0A409V8X3_9AGAR</name>
<evidence type="ECO:0000256" key="1">
    <source>
        <dbReference type="ARBA" id="ARBA00004294"/>
    </source>
</evidence>
<accession>A0A409V8X3</accession>
<dbReference type="Pfam" id="PF10568">
    <property type="entry name" value="Tom37"/>
    <property type="match status" value="1"/>
</dbReference>
<comment type="subcellular location">
    <subcellularLocation>
        <location evidence="1">Mitochondrion outer membrane</location>
    </subcellularLocation>
</comment>
<dbReference type="InParanoid" id="A0A409V8X3"/>
<evidence type="ECO:0000313" key="9">
    <source>
        <dbReference type="Proteomes" id="UP000284842"/>
    </source>
</evidence>
<gene>
    <name evidence="8" type="ORF">CVT24_005919</name>
</gene>